<dbReference type="AlphaFoldDB" id="A0A371H685"/>
<proteinExistence type="inferred from homology"/>
<name>A0A371H685_MUCPR</name>
<evidence type="ECO:0000313" key="4">
    <source>
        <dbReference type="Proteomes" id="UP000257109"/>
    </source>
</evidence>
<gene>
    <name evidence="3" type="primary">UGT73C1</name>
    <name evidence="3" type="ORF">CR513_18801</name>
</gene>
<keyword evidence="2" id="KW-0328">Glycosyltransferase</keyword>
<dbReference type="GO" id="GO:0035251">
    <property type="term" value="F:UDP-glucosyltransferase activity"/>
    <property type="evidence" value="ECO:0007669"/>
    <property type="project" value="TreeGrafter"/>
</dbReference>
<evidence type="ECO:0000313" key="3">
    <source>
        <dbReference type="EMBL" id="RDX98299.1"/>
    </source>
</evidence>
<dbReference type="Gene3D" id="3.40.50.2000">
    <property type="entry name" value="Glycogen Phosphorylase B"/>
    <property type="match status" value="1"/>
</dbReference>
<reference evidence="3" key="1">
    <citation type="submission" date="2018-05" db="EMBL/GenBank/DDBJ databases">
        <title>Draft genome of Mucuna pruriens seed.</title>
        <authorList>
            <person name="Nnadi N.E."/>
            <person name="Vos R."/>
            <person name="Hasami M.H."/>
            <person name="Devisetty U.K."/>
            <person name="Aguiy J.C."/>
        </authorList>
    </citation>
    <scope>NUCLEOTIDE SEQUENCE [LARGE SCALE GENOMIC DNA]</scope>
    <source>
        <strain evidence="3">JCA_2017</strain>
    </source>
</reference>
<dbReference type="PANTHER" id="PTHR48047">
    <property type="entry name" value="GLYCOSYLTRANSFERASE"/>
    <property type="match status" value="1"/>
</dbReference>
<keyword evidence="4" id="KW-1185">Reference proteome</keyword>
<dbReference type="OrthoDB" id="5835829at2759"/>
<evidence type="ECO:0000256" key="2">
    <source>
        <dbReference type="ARBA" id="ARBA00022676"/>
    </source>
</evidence>
<sequence length="189" mass="21447">MQPSLGMGFSFSNAANFSWQPPAEKLFDELTAAPSCINSDMCLPYTIHIARKLNIPCFFLQCFHNLQADNVVENKAPESEYFVLFGIPDKVVISKAQIEHLTDKRWKHFIDEYVANSIATNGTITNFEELEPAYARDYKKMNNDKVWCTGPFLVSNKASTTVDRAWLSLGIEASKSGLRNMDLRKRPIM</sequence>
<dbReference type="PANTHER" id="PTHR48047:SF229">
    <property type="entry name" value="UDP-GLYCOSYLTRANSFERASE 73C3-RELATED"/>
    <property type="match status" value="1"/>
</dbReference>
<dbReference type="STRING" id="157652.A0A371H685"/>
<organism evidence="3 4">
    <name type="scientific">Mucuna pruriens</name>
    <name type="common">Velvet bean</name>
    <name type="synonym">Dolichos pruriens</name>
    <dbReference type="NCBI Taxonomy" id="157652"/>
    <lineage>
        <taxon>Eukaryota</taxon>
        <taxon>Viridiplantae</taxon>
        <taxon>Streptophyta</taxon>
        <taxon>Embryophyta</taxon>
        <taxon>Tracheophyta</taxon>
        <taxon>Spermatophyta</taxon>
        <taxon>Magnoliopsida</taxon>
        <taxon>eudicotyledons</taxon>
        <taxon>Gunneridae</taxon>
        <taxon>Pentapetalae</taxon>
        <taxon>rosids</taxon>
        <taxon>fabids</taxon>
        <taxon>Fabales</taxon>
        <taxon>Fabaceae</taxon>
        <taxon>Papilionoideae</taxon>
        <taxon>50 kb inversion clade</taxon>
        <taxon>NPAAA clade</taxon>
        <taxon>indigoferoid/millettioid clade</taxon>
        <taxon>Phaseoleae</taxon>
        <taxon>Mucuna</taxon>
    </lineage>
</organism>
<accession>A0A371H685</accession>
<protein>
    <submittedName>
        <fullName evidence="3">UDP-glycosyltransferase 73C1</fullName>
    </submittedName>
</protein>
<evidence type="ECO:0000256" key="1">
    <source>
        <dbReference type="ARBA" id="ARBA00009995"/>
    </source>
</evidence>
<keyword evidence="2" id="KW-0808">Transferase</keyword>
<dbReference type="Proteomes" id="UP000257109">
    <property type="component" value="Unassembled WGS sequence"/>
</dbReference>
<dbReference type="SUPFAM" id="SSF53756">
    <property type="entry name" value="UDP-Glycosyltransferase/glycogen phosphorylase"/>
    <property type="match status" value="1"/>
</dbReference>
<comment type="similarity">
    <text evidence="1">Belongs to the UDP-glycosyltransferase family.</text>
</comment>
<feature type="non-terminal residue" evidence="3">
    <location>
        <position position="1"/>
    </location>
</feature>
<dbReference type="EMBL" id="QJKJ01003480">
    <property type="protein sequence ID" value="RDX98299.1"/>
    <property type="molecule type" value="Genomic_DNA"/>
</dbReference>
<comment type="caution">
    <text evidence="3">The sequence shown here is derived from an EMBL/GenBank/DDBJ whole genome shotgun (WGS) entry which is preliminary data.</text>
</comment>